<dbReference type="Proteomes" id="UP000693892">
    <property type="component" value="Unassembled WGS sequence"/>
</dbReference>
<dbReference type="AlphaFoldDB" id="A0A916NFE1"/>
<accession>A0A916NFE1</accession>
<evidence type="ECO:0000313" key="1">
    <source>
        <dbReference type="EMBL" id="CAG7600982.1"/>
    </source>
</evidence>
<proteinExistence type="predicted"/>
<dbReference type="PANTHER" id="PTHR39555:SF1">
    <property type="entry name" value="TYPE IV PILUS INNER MEMBRANE COMPONENT PILO"/>
    <property type="match status" value="1"/>
</dbReference>
<dbReference type="PANTHER" id="PTHR39555">
    <property type="entry name" value="FIMBRIAL ASSEMBLY PROTEIN PILO-LIKE PROTEIN-RELATED"/>
    <property type="match status" value="1"/>
</dbReference>
<gene>
    <name evidence="1" type="ORF">LEUCIP111803_00417</name>
</gene>
<evidence type="ECO:0000313" key="2">
    <source>
        <dbReference type="Proteomes" id="UP000693892"/>
    </source>
</evidence>
<evidence type="ECO:0008006" key="3">
    <source>
        <dbReference type="Google" id="ProtNLM"/>
    </source>
</evidence>
<comment type="caution">
    <text evidence="1">The sequence shown here is derived from an EMBL/GenBank/DDBJ whole genome shotgun (WGS) entry which is preliminary data.</text>
</comment>
<sequence length="215" mass="22937">MFTGSRGRLLLIGLILLAVGAVALSWLLGVEPQLKALDQAKEATAQERGLNDIEQVAVAGLKAQSENLREYKRDLGEYQDAIPETAQLPDLLRELESAGSRADVTIEKLTTSPILAYTPPEWQQPAPSTGDGRLVGITIEMEATGDQTKLRDFVSRVQKLDRYITVGSVAYAVGTEASKVQVTGTTWVLMTAEAAAAYAASDAPVVAPAEEAPAE</sequence>
<dbReference type="RefSeq" id="WP_218114074.1">
    <property type="nucleotide sequence ID" value="NZ_CAJVAP010000004.1"/>
</dbReference>
<dbReference type="EMBL" id="CAJVAP010000004">
    <property type="protein sequence ID" value="CAG7600982.1"/>
    <property type="molecule type" value="Genomic_DNA"/>
</dbReference>
<keyword evidence="2" id="KW-1185">Reference proteome</keyword>
<reference evidence="1" key="1">
    <citation type="submission" date="2021-06" db="EMBL/GenBank/DDBJ databases">
        <authorList>
            <person name="Criscuolo A."/>
        </authorList>
    </citation>
    <scope>NUCLEOTIDE SEQUENCE</scope>
    <source>
        <strain evidence="1">CIP111803</strain>
    </source>
</reference>
<protein>
    <recommendedName>
        <fullName evidence="3">Tfp pilus assembly protein PilO</fullName>
    </recommendedName>
</protein>
<name>A0A916NFE1_9MICO</name>
<organism evidence="1 2">
    <name type="scientific">Leucobacter soli</name>
    <dbReference type="NCBI Taxonomy" id="2812850"/>
    <lineage>
        <taxon>Bacteria</taxon>
        <taxon>Bacillati</taxon>
        <taxon>Actinomycetota</taxon>
        <taxon>Actinomycetes</taxon>
        <taxon>Micrococcales</taxon>
        <taxon>Microbacteriaceae</taxon>
        <taxon>Leucobacter</taxon>
    </lineage>
</organism>